<dbReference type="HOGENOM" id="CLU_020370_5_0_1"/>
<dbReference type="InterPro" id="IPR036259">
    <property type="entry name" value="MFS_trans_sf"/>
</dbReference>
<dbReference type="GO" id="GO:0005381">
    <property type="term" value="F:iron ion transmembrane transporter activity"/>
    <property type="evidence" value="ECO:0007669"/>
    <property type="project" value="UniProtKB-UniRule"/>
</dbReference>
<evidence type="ECO:0000256" key="5">
    <source>
        <dbReference type="ARBA" id="ARBA00022989"/>
    </source>
</evidence>
<protein>
    <recommendedName>
        <fullName evidence="7">Solute carrier family 40 member</fullName>
    </recommendedName>
</protein>
<comment type="similarity">
    <text evidence="2 7">Belongs to the ferroportin (FP) (TC 2.A.100) family. SLC40A subfamily.</text>
</comment>
<evidence type="ECO:0000256" key="8">
    <source>
        <dbReference type="SAM" id="MobiDB-lite"/>
    </source>
</evidence>
<feature type="transmembrane region" description="Helical" evidence="7">
    <location>
        <begin position="452"/>
        <end position="473"/>
    </location>
</feature>
<dbReference type="EMBL" id="JPKY01000017">
    <property type="protein sequence ID" value="KFH46646.1"/>
    <property type="molecule type" value="Genomic_DNA"/>
</dbReference>
<evidence type="ECO:0000256" key="7">
    <source>
        <dbReference type="RuleBase" id="RU365065"/>
    </source>
</evidence>
<comment type="function">
    <text evidence="7">May be involved in iron transport and iron homeostasis.</text>
</comment>
<sequence length="479" mass="51535">MPSAPMAPCSDDDVPEADQPNTVSGSVVLRLYVSHALSAWNSRLFEFGSTLFLTSIYPDTLMPVSVYALVRAASAILLSPAVGVWIDHEDRLVVAKVSIIGQRVAVALSCAIFLVLESNADGGASGSSALFTSIVILAGVEKLSAVMNAVSITRDWVVEMTEGDEVARTGMNAQIRQIDLFCKLLGPFLIASLDQISTVVAIWTTLAMTVTSVFAEYMFIERVYHLVPQLAQRVTKEAAVDESDGYAMVSQEESATDGDAPAPRARGSSPGVLSMLRQIFPWSSIVLYVQHKAFLPSLAYAFLHLTVLSFSGRMIAFLLAVGYTSLAVGVARTVSTVAELSATWISPRLMTRLGRVRSGSVSIVWEAAWLSFGVGCFVVGGDGKVALIGLVAGVILSRIGLWGVDLAVQNIVQNDVESDNRGSFSTAEASIQNIFELLSYVSTIVFYRPDQFIWPMVITLASVYAGCLTYAIYVRQLQG</sequence>
<dbReference type="PANTHER" id="PTHR11660:SF57">
    <property type="entry name" value="SOLUTE CARRIER FAMILY 40 MEMBER"/>
    <property type="match status" value="1"/>
</dbReference>
<evidence type="ECO:0000256" key="4">
    <source>
        <dbReference type="ARBA" id="ARBA00022692"/>
    </source>
</evidence>
<evidence type="ECO:0000256" key="1">
    <source>
        <dbReference type="ARBA" id="ARBA00004141"/>
    </source>
</evidence>
<dbReference type="Proteomes" id="UP000029964">
    <property type="component" value="Unassembled WGS sequence"/>
</dbReference>
<reference evidence="10" key="1">
    <citation type="journal article" date="2014" name="Genome Announc.">
        <title>Genome sequence and annotation of Acremonium chrysogenum, producer of the beta-lactam antibiotic cephalosporin C.</title>
        <authorList>
            <person name="Terfehr D."/>
            <person name="Dahlmann T.A."/>
            <person name="Specht T."/>
            <person name="Zadra I."/>
            <person name="Kuernsteiner H."/>
            <person name="Kueck U."/>
        </authorList>
    </citation>
    <scope>NUCLEOTIDE SEQUENCE [LARGE SCALE GENOMIC DNA]</scope>
    <source>
        <strain evidence="10">ATCC 11550 / CBS 779.69 / DSM 880 / IAM 14645 / JCM 23072 / IMI 49137</strain>
    </source>
</reference>
<feature type="transmembrane region" description="Helical" evidence="7">
    <location>
        <begin position="358"/>
        <end position="378"/>
    </location>
</feature>
<evidence type="ECO:0000313" key="10">
    <source>
        <dbReference type="Proteomes" id="UP000029964"/>
    </source>
</evidence>
<feature type="region of interest" description="Disordered" evidence="8">
    <location>
        <begin position="1"/>
        <end position="20"/>
    </location>
</feature>
<dbReference type="PANTHER" id="PTHR11660">
    <property type="entry name" value="SOLUTE CARRIER FAMILY 40 MEMBER"/>
    <property type="match status" value="1"/>
</dbReference>
<evidence type="ECO:0000313" key="9">
    <source>
        <dbReference type="EMBL" id="KFH46646.1"/>
    </source>
</evidence>
<organism evidence="9 10">
    <name type="scientific">Hapsidospora chrysogenum (strain ATCC 11550 / CBS 779.69 / DSM 880 / IAM 14645 / JCM 23072 / IMI 49137)</name>
    <name type="common">Acremonium chrysogenum</name>
    <dbReference type="NCBI Taxonomy" id="857340"/>
    <lineage>
        <taxon>Eukaryota</taxon>
        <taxon>Fungi</taxon>
        <taxon>Dikarya</taxon>
        <taxon>Ascomycota</taxon>
        <taxon>Pezizomycotina</taxon>
        <taxon>Sordariomycetes</taxon>
        <taxon>Hypocreomycetidae</taxon>
        <taxon>Hypocreales</taxon>
        <taxon>Bionectriaceae</taxon>
        <taxon>Hapsidospora</taxon>
    </lineage>
</organism>
<comment type="subcellular location">
    <subcellularLocation>
        <location evidence="1 7">Membrane</location>
        <topology evidence="1 7">Multi-pass membrane protein</topology>
    </subcellularLocation>
</comment>
<comment type="caution">
    <text evidence="7">Lacks conserved residue(s) required for the propagation of feature annotation.</text>
</comment>
<evidence type="ECO:0000256" key="2">
    <source>
        <dbReference type="ARBA" id="ARBA00006279"/>
    </source>
</evidence>
<keyword evidence="6 7" id="KW-0472">Membrane</keyword>
<name>A0A086TBB4_HAPC1</name>
<dbReference type="OrthoDB" id="648861at2759"/>
<dbReference type="AlphaFoldDB" id="A0A086TBB4"/>
<keyword evidence="4 7" id="KW-0812">Transmembrane</keyword>
<dbReference type="InterPro" id="IPR009716">
    <property type="entry name" value="Ferroportin-1"/>
</dbReference>
<dbReference type="SUPFAM" id="SSF103473">
    <property type="entry name" value="MFS general substrate transporter"/>
    <property type="match status" value="1"/>
</dbReference>
<dbReference type="Pfam" id="PF06963">
    <property type="entry name" value="FPN1"/>
    <property type="match status" value="1"/>
</dbReference>
<dbReference type="STRING" id="857340.A0A086TBB4"/>
<evidence type="ECO:0000256" key="6">
    <source>
        <dbReference type="ARBA" id="ARBA00023136"/>
    </source>
</evidence>
<feature type="transmembrane region" description="Helical" evidence="7">
    <location>
        <begin position="93"/>
        <end position="116"/>
    </location>
</feature>
<dbReference type="GO" id="GO:0016020">
    <property type="term" value="C:membrane"/>
    <property type="evidence" value="ECO:0007669"/>
    <property type="project" value="UniProtKB-SubCell"/>
</dbReference>
<evidence type="ECO:0000256" key="3">
    <source>
        <dbReference type="ARBA" id="ARBA00022448"/>
    </source>
</evidence>
<keyword evidence="3 7" id="KW-0813">Transport</keyword>
<keyword evidence="10" id="KW-1185">Reference proteome</keyword>
<gene>
    <name evidence="9" type="ORF">ACRE_024920</name>
</gene>
<keyword evidence="7" id="KW-0406">Ion transport</keyword>
<feature type="transmembrane region" description="Helical" evidence="7">
    <location>
        <begin position="199"/>
        <end position="220"/>
    </location>
</feature>
<proteinExistence type="inferred from homology"/>
<comment type="caution">
    <text evidence="9">The sequence shown here is derived from an EMBL/GenBank/DDBJ whole genome shotgun (WGS) entry which is preliminary data.</text>
</comment>
<feature type="transmembrane region" description="Helical" evidence="7">
    <location>
        <begin position="64"/>
        <end position="86"/>
    </location>
</feature>
<keyword evidence="5 7" id="KW-1133">Transmembrane helix</keyword>
<accession>A0A086TBB4</accession>